<organism evidence="1 2">
    <name type="scientific">Catharanthus roseus</name>
    <name type="common">Madagascar periwinkle</name>
    <name type="synonym">Vinca rosea</name>
    <dbReference type="NCBI Taxonomy" id="4058"/>
    <lineage>
        <taxon>Eukaryota</taxon>
        <taxon>Viridiplantae</taxon>
        <taxon>Streptophyta</taxon>
        <taxon>Embryophyta</taxon>
        <taxon>Tracheophyta</taxon>
        <taxon>Spermatophyta</taxon>
        <taxon>Magnoliopsida</taxon>
        <taxon>eudicotyledons</taxon>
        <taxon>Gunneridae</taxon>
        <taxon>Pentapetalae</taxon>
        <taxon>asterids</taxon>
        <taxon>lamiids</taxon>
        <taxon>Gentianales</taxon>
        <taxon>Apocynaceae</taxon>
        <taxon>Rauvolfioideae</taxon>
        <taxon>Vinceae</taxon>
        <taxon>Catharanthinae</taxon>
        <taxon>Catharanthus</taxon>
    </lineage>
</organism>
<name>A0ACC0B724_CATRO</name>
<accession>A0ACC0B724</accession>
<reference evidence="2" key="1">
    <citation type="journal article" date="2023" name="Nat. Plants">
        <title>Single-cell RNA sequencing provides a high-resolution roadmap for understanding the multicellular compartmentation of specialized metabolism.</title>
        <authorList>
            <person name="Sun S."/>
            <person name="Shen X."/>
            <person name="Li Y."/>
            <person name="Li Y."/>
            <person name="Wang S."/>
            <person name="Li R."/>
            <person name="Zhang H."/>
            <person name="Shen G."/>
            <person name="Guo B."/>
            <person name="Wei J."/>
            <person name="Xu J."/>
            <person name="St-Pierre B."/>
            <person name="Chen S."/>
            <person name="Sun C."/>
        </authorList>
    </citation>
    <scope>NUCLEOTIDE SEQUENCE [LARGE SCALE GENOMIC DNA]</scope>
</reference>
<evidence type="ECO:0000313" key="1">
    <source>
        <dbReference type="EMBL" id="KAI5668446.1"/>
    </source>
</evidence>
<evidence type="ECO:0000313" key="2">
    <source>
        <dbReference type="Proteomes" id="UP001060085"/>
    </source>
</evidence>
<sequence length="354" mass="40505">MLIFRFTIPESGWGSTGAASLQFSQISRQETTTTIMRPKNSPSTTATATMSVCSVPSLFLFLSLLCILSLSLFFFLSNPTTTDTQNLQTTPKILSNSVNVYIADLPRSFNYGLLDKYWSITNDSRFGCEVDNQIRKTVNHKTAQKFPPYPESPLIKQYSAEYWILGDLLTPEELKKDSVAKRVYSLKEADVIFVPFFSALSAELQLGFNKGVFRKKVEENEDYQRQRMVLDQLQKSEAWQRSGGRDHVFVLTDPVAMWHVKAEIAPAILLVVDFGGWYKIDSKESGNNSSNMIHHTQVSLLKDVIVPYTHLLPRLALAENQKRHYLLYFKGAKHRHRVKIYFLRTSFELICNCY</sequence>
<gene>
    <name evidence="1" type="ORF">M9H77_18299</name>
</gene>
<dbReference type="EMBL" id="CM044704">
    <property type="protein sequence ID" value="KAI5668446.1"/>
    <property type="molecule type" value="Genomic_DNA"/>
</dbReference>
<protein>
    <submittedName>
        <fullName evidence="1">Uncharacterized protein</fullName>
    </submittedName>
</protein>
<comment type="caution">
    <text evidence="1">The sequence shown here is derived from an EMBL/GenBank/DDBJ whole genome shotgun (WGS) entry which is preliminary data.</text>
</comment>
<keyword evidence="2" id="KW-1185">Reference proteome</keyword>
<dbReference type="Proteomes" id="UP001060085">
    <property type="component" value="Linkage Group LG04"/>
</dbReference>
<proteinExistence type="predicted"/>